<gene>
    <name evidence="2" type="ORF">Nkreftii_001206</name>
</gene>
<sequence>MVPAPFSTGLFLYGNPLSVSRGADETTLEEARLQLEMTLNRLTDEAEQAVTRQPPAIRRDSKRSFERFNG</sequence>
<reference evidence="2 3" key="1">
    <citation type="journal article" date="2020" name="ISME J.">
        <title>Enrichment and physiological characterization of a novel comammox Nitrospira indicates ammonium inhibition of complete nitrification.</title>
        <authorList>
            <person name="Sakoula D."/>
            <person name="Koch H."/>
            <person name="Frank J."/>
            <person name="Jetten M.S.M."/>
            <person name="van Kessel M.A.H.J."/>
            <person name="Lucker S."/>
        </authorList>
    </citation>
    <scope>NUCLEOTIDE SEQUENCE [LARGE SCALE GENOMIC DNA]</scope>
    <source>
        <strain evidence="2">Comreactor17</strain>
    </source>
</reference>
<dbReference type="KEGG" id="nkf:Nkreftii_001206"/>
<dbReference type="AlphaFoldDB" id="A0A7S8FCQ6"/>
<evidence type="ECO:0000256" key="1">
    <source>
        <dbReference type="SAM" id="MobiDB-lite"/>
    </source>
</evidence>
<evidence type="ECO:0000313" key="3">
    <source>
        <dbReference type="Proteomes" id="UP000593737"/>
    </source>
</evidence>
<feature type="region of interest" description="Disordered" evidence="1">
    <location>
        <begin position="43"/>
        <end position="70"/>
    </location>
</feature>
<organism evidence="2 3">
    <name type="scientific">Candidatus Nitrospira kreftii</name>
    <dbReference type="NCBI Taxonomy" id="2652173"/>
    <lineage>
        <taxon>Bacteria</taxon>
        <taxon>Pseudomonadati</taxon>
        <taxon>Nitrospirota</taxon>
        <taxon>Nitrospiria</taxon>
        <taxon>Nitrospirales</taxon>
        <taxon>Nitrospiraceae</taxon>
        <taxon>Nitrospira</taxon>
    </lineage>
</organism>
<protein>
    <submittedName>
        <fullName evidence="2">Uncharacterized protein</fullName>
    </submittedName>
</protein>
<dbReference type="Proteomes" id="UP000593737">
    <property type="component" value="Chromosome"/>
</dbReference>
<accession>A0A7S8FCQ6</accession>
<dbReference type="EMBL" id="CP047423">
    <property type="protein sequence ID" value="QPD03432.1"/>
    <property type="molecule type" value="Genomic_DNA"/>
</dbReference>
<name>A0A7S8FCQ6_9BACT</name>
<evidence type="ECO:0000313" key="2">
    <source>
        <dbReference type="EMBL" id="QPD03432.1"/>
    </source>
</evidence>
<proteinExistence type="predicted"/>
<feature type="compositionally biased region" description="Basic and acidic residues" evidence="1">
    <location>
        <begin position="57"/>
        <end position="70"/>
    </location>
</feature>